<dbReference type="InterPro" id="IPR016162">
    <property type="entry name" value="Ald_DH_N"/>
</dbReference>
<dbReference type="EMBL" id="MKGI01000014">
    <property type="protein sequence ID" value="OEL11895.1"/>
    <property type="molecule type" value="Genomic_DNA"/>
</dbReference>
<keyword evidence="10" id="KW-1185">Reference proteome</keyword>
<evidence type="ECO:0000256" key="2">
    <source>
        <dbReference type="ARBA" id="ARBA00023002"/>
    </source>
</evidence>
<evidence type="ECO:0000259" key="8">
    <source>
        <dbReference type="Pfam" id="PF00171"/>
    </source>
</evidence>
<feature type="active site" evidence="5">
    <location>
        <position position="243"/>
    </location>
</feature>
<dbReference type="GO" id="GO:0004029">
    <property type="term" value="F:aldehyde dehydrogenase (NAD+) activity"/>
    <property type="evidence" value="ECO:0007669"/>
    <property type="project" value="TreeGrafter"/>
</dbReference>
<evidence type="ECO:0000256" key="5">
    <source>
        <dbReference type="PIRSR" id="PIRSR036492-1"/>
    </source>
</evidence>
<dbReference type="InterPro" id="IPR016163">
    <property type="entry name" value="Ald_DH_C"/>
</dbReference>
<dbReference type="InterPro" id="IPR016161">
    <property type="entry name" value="Ald_DH/histidinol_DH"/>
</dbReference>
<evidence type="ECO:0000256" key="6">
    <source>
        <dbReference type="PROSITE-ProRule" id="PRU10007"/>
    </source>
</evidence>
<accession>A0A1E5UGN6</accession>
<comment type="caution">
    <text evidence="9">The sequence shown here is derived from an EMBL/GenBank/DDBJ whole genome shotgun (WGS) entry which is preliminary data.</text>
</comment>
<feature type="domain" description="Aldehyde dehydrogenase" evidence="8">
    <location>
        <begin position="14"/>
        <end position="425"/>
    </location>
</feature>
<dbReference type="InterPro" id="IPR029510">
    <property type="entry name" value="Ald_DH_CS_GLU"/>
</dbReference>
<dbReference type="Pfam" id="PF00171">
    <property type="entry name" value="Aldedh"/>
    <property type="match status" value="1"/>
</dbReference>
<keyword evidence="3" id="KW-0520">NAD</keyword>
<dbReference type="OrthoDB" id="973733at2"/>
<dbReference type="GO" id="GO:0005737">
    <property type="term" value="C:cytoplasm"/>
    <property type="evidence" value="ECO:0007669"/>
    <property type="project" value="TreeGrafter"/>
</dbReference>
<evidence type="ECO:0000256" key="4">
    <source>
        <dbReference type="PIRNR" id="PIRNR036492"/>
    </source>
</evidence>
<gene>
    <name evidence="9" type="ORF">BHF72_1653</name>
</gene>
<evidence type="ECO:0000256" key="1">
    <source>
        <dbReference type="ARBA" id="ARBA00009986"/>
    </source>
</evidence>
<dbReference type="FunFam" id="3.40.309.10:FF:000003">
    <property type="entry name" value="Aldehyde dehydrogenase"/>
    <property type="match status" value="1"/>
</dbReference>
<proteinExistence type="inferred from homology"/>
<dbReference type="RefSeq" id="WP_069797313.1">
    <property type="nucleotide sequence ID" value="NZ_CP034157.1"/>
</dbReference>
<dbReference type="Gene3D" id="3.40.309.10">
    <property type="entry name" value="Aldehyde Dehydrogenase, Chain A, domain 2"/>
    <property type="match status" value="1"/>
</dbReference>
<protein>
    <recommendedName>
        <fullName evidence="4">Aldehyde dehydrogenase</fullName>
    </recommendedName>
</protein>
<dbReference type="STRING" id="237258.SAMN04489756_11747"/>
<dbReference type="PANTHER" id="PTHR43570:SF16">
    <property type="entry name" value="ALDEHYDE DEHYDROGENASE TYPE III, ISOFORM Q"/>
    <property type="match status" value="1"/>
</dbReference>
<dbReference type="InterPro" id="IPR016160">
    <property type="entry name" value="Ald_DH_CS_CYS"/>
</dbReference>
<dbReference type="PROSITE" id="PS00070">
    <property type="entry name" value="ALDEHYDE_DEHYDR_CYS"/>
    <property type="match status" value="1"/>
</dbReference>
<dbReference type="Gene3D" id="3.40.605.10">
    <property type="entry name" value="Aldehyde Dehydrogenase, Chain A, domain 1"/>
    <property type="match status" value="1"/>
</dbReference>
<evidence type="ECO:0000256" key="7">
    <source>
        <dbReference type="RuleBase" id="RU003345"/>
    </source>
</evidence>
<dbReference type="PATRIC" id="fig|237258.4.peg.1607"/>
<dbReference type="KEGG" id="cnr:EB819_02860"/>
<dbReference type="PANTHER" id="PTHR43570">
    <property type="entry name" value="ALDEHYDE DEHYDROGENASE"/>
    <property type="match status" value="1"/>
</dbReference>
<dbReference type="InterPro" id="IPR015590">
    <property type="entry name" value="Aldehyde_DH_dom"/>
</dbReference>
<sequence length="453" mass="51387">MNYADILQQQKTFFNSQATKDLDFRKAQLQKLKKVVKSNEKLLYDAIYQDFGKSEFETFGTEISFIYKDIDYYLKNLKSFAKPKNVLTNIVNQLGSSKIVFEPLGNCLVIGAWNYPYQLTLTPVIAAIAAGNTCMIKPSELPENTMKAMAKLINENFDAQFLYVVEGSVEETTAILKLRFDKIFFTGSPRVGKIVYKAAAEHLTPVTLELGGKSPAFVTEKADLNIAARRIVWGKFINAGQTCVAPDYLYVAENIKAKFLKVLIEEIKKRNYTDNVDHYCKIINERNFDRLEKMIDREKVVFGGETIREKRYISPTVLDHVTWDDAVMQEEIFGPILPILTYKNLETAMQTVVEGEKPLSAYLFSNDAKEQELFTEKLSFGGGCINDTLMHLSNDRLPFGGVGNSGIGHYHGKFGFIAFSHQKAILKKSNYLEPELKYPPYSDAKLNILKKLL</sequence>
<dbReference type="FunFam" id="3.40.605.10:FF:000004">
    <property type="entry name" value="Aldehyde dehydrogenase"/>
    <property type="match status" value="1"/>
</dbReference>
<name>A0A1E5UGN6_9FLAO</name>
<evidence type="ECO:0000256" key="3">
    <source>
        <dbReference type="ARBA" id="ARBA00023027"/>
    </source>
</evidence>
<dbReference type="SUPFAM" id="SSF53720">
    <property type="entry name" value="ALDH-like"/>
    <property type="match status" value="1"/>
</dbReference>
<keyword evidence="2 4" id="KW-0560">Oxidoreductase</keyword>
<organism evidence="9 10">
    <name type="scientific">Cloacibacterium normanense</name>
    <dbReference type="NCBI Taxonomy" id="237258"/>
    <lineage>
        <taxon>Bacteria</taxon>
        <taxon>Pseudomonadati</taxon>
        <taxon>Bacteroidota</taxon>
        <taxon>Flavobacteriia</taxon>
        <taxon>Flavobacteriales</taxon>
        <taxon>Weeksellaceae</taxon>
    </lineage>
</organism>
<dbReference type="PROSITE" id="PS00687">
    <property type="entry name" value="ALDEHYDE_DEHYDR_GLU"/>
    <property type="match status" value="1"/>
</dbReference>
<dbReference type="PIRSF" id="PIRSF036492">
    <property type="entry name" value="ALDH"/>
    <property type="match status" value="1"/>
</dbReference>
<evidence type="ECO:0000313" key="10">
    <source>
        <dbReference type="Proteomes" id="UP000095601"/>
    </source>
</evidence>
<dbReference type="AlphaFoldDB" id="A0A1E5UGN6"/>
<dbReference type="GO" id="GO:0006081">
    <property type="term" value="P:aldehyde metabolic process"/>
    <property type="evidence" value="ECO:0007669"/>
    <property type="project" value="InterPro"/>
</dbReference>
<reference evidence="9 10" key="1">
    <citation type="submission" date="2016-09" db="EMBL/GenBank/DDBJ databases">
        <authorList>
            <person name="Capua I."/>
            <person name="De Benedictis P."/>
            <person name="Joannis T."/>
            <person name="Lombin L.H."/>
            <person name="Cattoli G."/>
        </authorList>
    </citation>
    <scope>NUCLEOTIDE SEQUENCE [LARGE SCALE GENOMIC DNA]</scope>
    <source>
        <strain evidence="9 10">NRS-1</strain>
    </source>
</reference>
<comment type="similarity">
    <text evidence="1 4 7">Belongs to the aldehyde dehydrogenase family.</text>
</comment>
<evidence type="ECO:0000313" key="9">
    <source>
        <dbReference type="EMBL" id="OEL11895.1"/>
    </source>
</evidence>
<feature type="active site" evidence="5 6">
    <location>
        <position position="209"/>
    </location>
</feature>
<dbReference type="CDD" id="cd07136">
    <property type="entry name" value="ALDH_YwdH-P39616"/>
    <property type="match status" value="1"/>
</dbReference>
<dbReference type="Proteomes" id="UP000095601">
    <property type="component" value="Unassembled WGS sequence"/>
</dbReference>
<dbReference type="InterPro" id="IPR012394">
    <property type="entry name" value="Aldehyde_DH_NAD(P)"/>
</dbReference>